<proteinExistence type="predicted"/>
<organism evidence="1">
    <name type="scientific">Rhizophora mucronata</name>
    <name type="common">Asiatic mangrove</name>
    <dbReference type="NCBI Taxonomy" id="61149"/>
    <lineage>
        <taxon>Eukaryota</taxon>
        <taxon>Viridiplantae</taxon>
        <taxon>Streptophyta</taxon>
        <taxon>Embryophyta</taxon>
        <taxon>Tracheophyta</taxon>
        <taxon>Spermatophyta</taxon>
        <taxon>Magnoliopsida</taxon>
        <taxon>eudicotyledons</taxon>
        <taxon>Gunneridae</taxon>
        <taxon>Pentapetalae</taxon>
        <taxon>rosids</taxon>
        <taxon>fabids</taxon>
        <taxon>Malpighiales</taxon>
        <taxon>Rhizophoraceae</taxon>
        <taxon>Rhizophora</taxon>
    </lineage>
</organism>
<name>A0A2P2IN13_RHIMU</name>
<sequence>MSTGTSSKVLNIY</sequence>
<dbReference type="EMBL" id="GGEC01002128">
    <property type="protein sequence ID" value="MBW82611.1"/>
    <property type="molecule type" value="Transcribed_RNA"/>
</dbReference>
<reference evidence="1" key="1">
    <citation type="submission" date="2018-02" db="EMBL/GenBank/DDBJ databases">
        <title>Rhizophora mucronata_Transcriptome.</title>
        <authorList>
            <person name="Meera S.P."/>
            <person name="Sreeshan A."/>
            <person name="Augustine A."/>
        </authorList>
    </citation>
    <scope>NUCLEOTIDE SEQUENCE</scope>
    <source>
        <tissue evidence="1">Leaf</tissue>
    </source>
</reference>
<evidence type="ECO:0000313" key="1">
    <source>
        <dbReference type="EMBL" id="MBW82611.1"/>
    </source>
</evidence>
<accession>A0A2P2IN13</accession>
<protein>
    <submittedName>
        <fullName evidence="1">Uncharacterized protein</fullName>
    </submittedName>
</protein>